<feature type="compositionally biased region" description="Basic and acidic residues" evidence="1">
    <location>
        <begin position="126"/>
        <end position="161"/>
    </location>
</feature>
<evidence type="ECO:0000313" key="2">
    <source>
        <dbReference type="EMBL" id="CRK15708.1"/>
    </source>
</evidence>
<evidence type="ECO:0000313" key="5">
    <source>
        <dbReference type="Proteomes" id="UP000045706"/>
    </source>
</evidence>
<dbReference type="EMBL" id="CVQH01020251">
    <property type="protein sequence ID" value="CRK26639.1"/>
    <property type="molecule type" value="Genomic_DNA"/>
</dbReference>
<accession>A0A0G4L0Y4</accession>
<feature type="region of interest" description="Disordered" evidence="1">
    <location>
        <begin position="256"/>
        <end position="287"/>
    </location>
</feature>
<proteinExistence type="predicted"/>
<dbReference type="Proteomes" id="UP000044602">
    <property type="component" value="Unassembled WGS sequence"/>
</dbReference>
<feature type="compositionally biased region" description="Gly residues" evidence="1">
    <location>
        <begin position="259"/>
        <end position="276"/>
    </location>
</feature>
<keyword evidence="4" id="KW-1185">Reference proteome</keyword>
<dbReference type="Proteomes" id="UP000045706">
    <property type="component" value="Unassembled WGS sequence"/>
</dbReference>
<organism evidence="2 5">
    <name type="scientific">Verticillium longisporum</name>
    <name type="common">Verticillium dahliae var. longisporum</name>
    <dbReference type="NCBI Taxonomy" id="100787"/>
    <lineage>
        <taxon>Eukaryota</taxon>
        <taxon>Fungi</taxon>
        <taxon>Dikarya</taxon>
        <taxon>Ascomycota</taxon>
        <taxon>Pezizomycotina</taxon>
        <taxon>Sordariomycetes</taxon>
        <taxon>Hypocreomycetidae</taxon>
        <taxon>Glomerellales</taxon>
        <taxon>Plectosphaerellaceae</taxon>
        <taxon>Verticillium</taxon>
    </lineage>
</organism>
<dbReference type="EMBL" id="CVQI01006224">
    <property type="protein sequence ID" value="CRK15708.1"/>
    <property type="molecule type" value="Genomic_DNA"/>
</dbReference>
<feature type="region of interest" description="Disordered" evidence="1">
    <location>
        <begin position="38"/>
        <end position="68"/>
    </location>
</feature>
<name>A0A0G4L0Y4_VERLO</name>
<gene>
    <name evidence="3" type="ORF">BN1708_014607</name>
    <name evidence="2" type="ORF">BN1723_010758</name>
</gene>
<dbReference type="AlphaFoldDB" id="A0A0G4L0Y4"/>
<protein>
    <submittedName>
        <fullName evidence="2">Uncharacterized protein</fullName>
    </submittedName>
</protein>
<evidence type="ECO:0000256" key="1">
    <source>
        <dbReference type="SAM" id="MobiDB-lite"/>
    </source>
</evidence>
<sequence length="301" mass="31481">MSRSVLMGLSLYPAMHARILSFFSPPTIDHNLSPINIAPRPANEHQHNSRHLLHPAHAPKRVPPRPDGPRLREPGALIEYRVQVARADGVDADAVPRPLGREAPAEHDDRRLGRVVRGLRLREVDARPADAGREDEAPAAPARDHGPRDGLRAEERARGVDVEGAAEGGGRRVEGRRACDDAGRADEGVDAAVGGLRGAEGGRRGADGVFGRHVYFGQGDGGVRVGLAQRLQGGARGCRGRVDVPETEGGAAVLEEGVGDGGGEGAGAAGDDGGAGAREARGGRVGSRELGVGSRGWRLAW</sequence>
<feature type="compositionally biased region" description="Basic residues" evidence="1">
    <location>
        <begin position="48"/>
        <end position="63"/>
    </location>
</feature>
<reference evidence="4 5" key="1">
    <citation type="submission" date="2015-05" db="EMBL/GenBank/DDBJ databases">
        <authorList>
            <person name="Fogelqvist Johan"/>
        </authorList>
    </citation>
    <scope>NUCLEOTIDE SEQUENCE [LARGE SCALE GENOMIC DNA]</scope>
    <source>
        <strain evidence="3">VL1</strain>
        <strain evidence="2">VL2</strain>
    </source>
</reference>
<evidence type="ECO:0000313" key="4">
    <source>
        <dbReference type="Proteomes" id="UP000044602"/>
    </source>
</evidence>
<evidence type="ECO:0000313" key="3">
    <source>
        <dbReference type="EMBL" id="CRK26639.1"/>
    </source>
</evidence>
<feature type="region of interest" description="Disordered" evidence="1">
    <location>
        <begin position="126"/>
        <end position="174"/>
    </location>
</feature>